<dbReference type="Proteomes" id="UP000823388">
    <property type="component" value="Chromosome 3N"/>
</dbReference>
<evidence type="ECO:0000313" key="2">
    <source>
        <dbReference type="Proteomes" id="UP000823388"/>
    </source>
</evidence>
<sequence>MCDSATVNWRLLCQLQLCSDPWGSRGSQEGRMGPTARAPRLLGQIISSVAVSSFASSLIANLGFQKGNDKEALEIGAETLKQTALYFHQQRQDSNCMMLPC</sequence>
<protein>
    <submittedName>
        <fullName evidence="1">Uncharacterized protein</fullName>
    </submittedName>
</protein>
<evidence type="ECO:0000313" key="1">
    <source>
        <dbReference type="EMBL" id="KAG2618979.1"/>
    </source>
</evidence>
<dbReference type="AlphaFoldDB" id="A0A8T0UET8"/>
<proteinExistence type="predicted"/>
<comment type="caution">
    <text evidence="1">The sequence shown here is derived from an EMBL/GenBank/DDBJ whole genome shotgun (WGS) entry which is preliminary data.</text>
</comment>
<dbReference type="EMBL" id="CM029042">
    <property type="protein sequence ID" value="KAG2618979.1"/>
    <property type="molecule type" value="Genomic_DNA"/>
</dbReference>
<organism evidence="1 2">
    <name type="scientific">Panicum virgatum</name>
    <name type="common">Blackwell switchgrass</name>
    <dbReference type="NCBI Taxonomy" id="38727"/>
    <lineage>
        <taxon>Eukaryota</taxon>
        <taxon>Viridiplantae</taxon>
        <taxon>Streptophyta</taxon>
        <taxon>Embryophyta</taxon>
        <taxon>Tracheophyta</taxon>
        <taxon>Spermatophyta</taxon>
        <taxon>Magnoliopsida</taxon>
        <taxon>Liliopsida</taxon>
        <taxon>Poales</taxon>
        <taxon>Poaceae</taxon>
        <taxon>PACMAD clade</taxon>
        <taxon>Panicoideae</taxon>
        <taxon>Panicodae</taxon>
        <taxon>Paniceae</taxon>
        <taxon>Panicinae</taxon>
        <taxon>Panicum</taxon>
        <taxon>Panicum sect. Hiantes</taxon>
    </lineage>
</organism>
<accession>A0A8T0UET8</accession>
<keyword evidence="2" id="KW-1185">Reference proteome</keyword>
<name>A0A8T0UET8_PANVG</name>
<reference evidence="1" key="1">
    <citation type="submission" date="2020-05" db="EMBL/GenBank/DDBJ databases">
        <title>WGS assembly of Panicum virgatum.</title>
        <authorList>
            <person name="Lovell J.T."/>
            <person name="Jenkins J."/>
            <person name="Shu S."/>
            <person name="Juenger T.E."/>
            <person name="Schmutz J."/>
        </authorList>
    </citation>
    <scope>NUCLEOTIDE SEQUENCE</scope>
    <source>
        <strain evidence="1">AP13</strain>
    </source>
</reference>
<gene>
    <name evidence="1" type="ORF">PVAP13_3NG140722</name>
</gene>